<proteinExistence type="predicted"/>
<comment type="caution">
    <text evidence="2">The sequence shown here is derived from an EMBL/GenBank/DDBJ whole genome shotgun (WGS) entry which is preliminary data.</text>
</comment>
<evidence type="ECO:0000256" key="1">
    <source>
        <dbReference type="SAM" id="Coils"/>
    </source>
</evidence>
<dbReference type="PANTHER" id="PTHR44067">
    <property type="entry name" value="S-ADENOSYL-L-METHIONINE-DEPENDENT METHYLTRANSFERASE SUPERFAMILY PROTEIN-RELATED"/>
    <property type="match status" value="1"/>
</dbReference>
<keyword evidence="1" id="KW-0175">Coiled coil</keyword>
<evidence type="ECO:0000313" key="3">
    <source>
        <dbReference type="Proteomes" id="UP001396334"/>
    </source>
</evidence>
<feature type="coiled-coil region" evidence="1">
    <location>
        <begin position="25"/>
        <end position="52"/>
    </location>
</feature>
<dbReference type="InterPro" id="IPR053223">
    <property type="entry name" value="Prob_Methyltransferase"/>
</dbReference>
<name>A0ABR2S5Y8_9ROSI</name>
<dbReference type="Proteomes" id="UP001396334">
    <property type="component" value="Unassembled WGS sequence"/>
</dbReference>
<keyword evidence="3" id="KW-1185">Reference proteome</keyword>
<dbReference type="EMBL" id="JBBPBN010000016">
    <property type="protein sequence ID" value="KAK9020468.1"/>
    <property type="molecule type" value="Genomic_DNA"/>
</dbReference>
<reference evidence="2 3" key="1">
    <citation type="journal article" date="2024" name="G3 (Bethesda)">
        <title>Genome assembly of Hibiscus sabdariffa L. provides insights into metabolisms of medicinal natural products.</title>
        <authorList>
            <person name="Kim T."/>
        </authorList>
    </citation>
    <scope>NUCLEOTIDE SEQUENCE [LARGE SCALE GENOMIC DNA]</scope>
    <source>
        <strain evidence="2">TK-2024</strain>
        <tissue evidence="2">Old leaves</tissue>
    </source>
</reference>
<accession>A0ABR2S5Y8</accession>
<organism evidence="2 3">
    <name type="scientific">Hibiscus sabdariffa</name>
    <name type="common">roselle</name>
    <dbReference type="NCBI Taxonomy" id="183260"/>
    <lineage>
        <taxon>Eukaryota</taxon>
        <taxon>Viridiplantae</taxon>
        <taxon>Streptophyta</taxon>
        <taxon>Embryophyta</taxon>
        <taxon>Tracheophyta</taxon>
        <taxon>Spermatophyta</taxon>
        <taxon>Magnoliopsida</taxon>
        <taxon>eudicotyledons</taxon>
        <taxon>Gunneridae</taxon>
        <taxon>Pentapetalae</taxon>
        <taxon>rosids</taxon>
        <taxon>malvids</taxon>
        <taxon>Malvales</taxon>
        <taxon>Malvaceae</taxon>
        <taxon>Malvoideae</taxon>
        <taxon>Hibiscus</taxon>
    </lineage>
</organism>
<sequence length="279" mass="31325">MGSISLKIGDGITRFKRATLYSSAVSFIIKEIDSSQRKLAQLEKEILGYDALDLSRPNLAIELKLFFQHHQSLPLGKDSIIKIPEMVAFVGHSCEKSDDLLSQFMTYKVSDPCSDDWSLAQKLILKGCEPLPRKRCYAKTIPKPGLTSLHVFLWKPVNDKIATWSGLGCKNFTCLNSKKLSRDCVGCFDLNQIRIAKRNVTAITNTLNVDAPYREFIAARGLFPLFLSLDHRFPSYDNVFDLVHATSGLDVGGRPEKFEFLMFDVDCILMANGLVTVRP</sequence>
<evidence type="ECO:0000313" key="2">
    <source>
        <dbReference type="EMBL" id="KAK9020468.1"/>
    </source>
</evidence>
<gene>
    <name evidence="2" type="ORF">V6N11_010492</name>
</gene>
<dbReference type="PANTHER" id="PTHR44067:SF3">
    <property type="entry name" value="OS06G0138600 PROTEIN"/>
    <property type="match status" value="1"/>
</dbReference>
<protein>
    <submittedName>
        <fullName evidence="2">Uncharacterized protein</fullName>
    </submittedName>
</protein>